<comment type="caution">
    <text evidence="1">The sequence shown here is derived from an EMBL/GenBank/DDBJ whole genome shotgun (WGS) entry which is preliminary data.</text>
</comment>
<reference evidence="1 2" key="1">
    <citation type="journal article" date="2019" name="Sci. Rep.">
        <title>Comparative genomics of chytrid fungi reveal insights into the obligate biotrophic and pathogenic lifestyle of Synchytrium endobioticum.</title>
        <authorList>
            <person name="van de Vossenberg B.T.L.H."/>
            <person name="Warris S."/>
            <person name="Nguyen H.D.T."/>
            <person name="van Gent-Pelzer M.P.E."/>
            <person name="Joly D.L."/>
            <person name="van de Geest H.C."/>
            <person name="Bonants P.J.M."/>
            <person name="Smith D.S."/>
            <person name="Levesque C.A."/>
            <person name="van der Lee T.A.J."/>
        </authorList>
    </citation>
    <scope>NUCLEOTIDE SEQUENCE [LARGE SCALE GENOMIC DNA]</scope>
    <source>
        <strain evidence="1 2">CBS 809.83</strain>
    </source>
</reference>
<dbReference type="AlphaFoldDB" id="A0A507DST9"/>
<evidence type="ECO:0000313" key="1">
    <source>
        <dbReference type="EMBL" id="TPX54606.1"/>
    </source>
</evidence>
<keyword evidence="2" id="KW-1185">Reference proteome</keyword>
<organism evidence="1 2">
    <name type="scientific">Powellomyces hirtus</name>
    <dbReference type="NCBI Taxonomy" id="109895"/>
    <lineage>
        <taxon>Eukaryota</taxon>
        <taxon>Fungi</taxon>
        <taxon>Fungi incertae sedis</taxon>
        <taxon>Chytridiomycota</taxon>
        <taxon>Chytridiomycota incertae sedis</taxon>
        <taxon>Chytridiomycetes</taxon>
        <taxon>Spizellomycetales</taxon>
        <taxon>Powellomycetaceae</taxon>
        <taxon>Powellomyces</taxon>
    </lineage>
</organism>
<dbReference type="EMBL" id="QEAQ01000147">
    <property type="protein sequence ID" value="TPX54606.1"/>
    <property type="molecule type" value="Genomic_DNA"/>
</dbReference>
<accession>A0A507DST9</accession>
<protein>
    <submittedName>
        <fullName evidence="1">Uncharacterized protein</fullName>
    </submittedName>
</protein>
<evidence type="ECO:0000313" key="2">
    <source>
        <dbReference type="Proteomes" id="UP000318582"/>
    </source>
</evidence>
<dbReference type="Proteomes" id="UP000318582">
    <property type="component" value="Unassembled WGS sequence"/>
</dbReference>
<proteinExistence type="predicted"/>
<name>A0A507DST9_9FUNG</name>
<sequence>MVSTLDSAFCCRHVGVYQSCCGSACRTDQGNP</sequence>
<gene>
    <name evidence="1" type="ORF">PhCBS80983_g05851</name>
</gene>